<keyword evidence="3" id="KW-1185">Reference proteome</keyword>
<comment type="caution">
    <text evidence="2">The sequence shown here is derived from an EMBL/GenBank/DDBJ whole genome shotgun (WGS) entry which is preliminary data.</text>
</comment>
<dbReference type="EMBL" id="JAAALK010000289">
    <property type="protein sequence ID" value="KAG8049649.1"/>
    <property type="molecule type" value="Genomic_DNA"/>
</dbReference>
<dbReference type="Proteomes" id="UP000729402">
    <property type="component" value="Unassembled WGS sequence"/>
</dbReference>
<evidence type="ECO:0000313" key="3">
    <source>
        <dbReference type="Proteomes" id="UP000729402"/>
    </source>
</evidence>
<gene>
    <name evidence="2" type="ORF">GUJ93_ZPchr0009g1012</name>
</gene>
<evidence type="ECO:0000313" key="2">
    <source>
        <dbReference type="EMBL" id="KAG8049649.1"/>
    </source>
</evidence>
<proteinExistence type="predicted"/>
<evidence type="ECO:0000256" key="1">
    <source>
        <dbReference type="SAM" id="MobiDB-lite"/>
    </source>
</evidence>
<accession>A0A8J5RNS1</accession>
<organism evidence="2 3">
    <name type="scientific">Zizania palustris</name>
    <name type="common">Northern wild rice</name>
    <dbReference type="NCBI Taxonomy" id="103762"/>
    <lineage>
        <taxon>Eukaryota</taxon>
        <taxon>Viridiplantae</taxon>
        <taxon>Streptophyta</taxon>
        <taxon>Embryophyta</taxon>
        <taxon>Tracheophyta</taxon>
        <taxon>Spermatophyta</taxon>
        <taxon>Magnoliopsida</taxon>
        <taxon>Liliopsida</taxon>
        <taxon>Poales</taxon>
        <taxon>Poaceae</taxon>
        <taxon>BOP clade</taxon>
        <taxon>Oryzoideae</taxon>
        <taxon>Oryzeae</taxon>
        <taxon>Zizaniinae</taxon>
        <taxon>Zizania</taxon>
    </lineage>
</organism>
<feature type="compositionally biased region" description="Basic residues" evidence="1">
    <location>
        <begin position="101"/>
        <end position="112"/>
    </location>
</feature>
<reference evidence="2" key="1">
    <citation type="journal article" date="2021" name="bioRxiv">
        <title>Whole Genome Assembly and Annotation of Northern Wild Rice, Zizania palustris L., Supports a Whole Genome Duplication in the Zizania Genus.</title>
        <authorList>
            <person name="Haas M."/>
            <person name="Kono T."/>
            <person name="Macchietto M."/>
            <person name="Millas R."/>
            <person name="McGilp L."/>
            <person name="Shao M."/>
            <person name="Duquette J."/>
            <person name="Hirsch C.N."/>
            <person name="Kimball J."/>
        </authorList>
    </citation>
    <scope>NUCLEOTIDE SEQUENCE</scope>
    <source>
        <tissue evidence="2">Fresh leaf tissue</tissue>
    </source>
</reference>
<name>A0A8J5RNS1_ZIZPA</name>
<dbReference type="AlphaFoldDB" id="A0A8J5RNS1"/>
<reference evidence="2" key="2">
    <citation type="submission" date="2021-02" db="EMBL/GenBank/DDBJ databases">
        <authorList>
            <person name="Kimball J.A."/>
            <person name="Haas M.W."/>
            <person name="Macchietto M."/>
            <person name="Kono T."/>
            <person name="Duquette J."/>
            <person name="Shao M."/>
        </authorList>
    </citation>
    <scope>NUCLEOTIDE SEQUENCE</scope>
    <source>
        <tissue evidence="2">Fresh leaf tissue</tissue>
    </source>
</reference>
<protein>
    <submittedName>
        <fullName evidence="2">Uncharacterized protein</fullName>
    </submittedName>
</protein>
<sequence>MPRRERSQVTNPRKKLCGEGETEEMPEREEAGRGGICPKKMSAQGGIAGNAYQVTPGDERARITPEKEEPGEASQGSARLCATAAEARHRTPSEASAASNGHKKHDRGLRRS</sequence>
<feature type="compositionally biased region" description="Basic and acidic residues" evidence="1">
    <location>
        <begin position="57"/>
        <end position="70"/>
    </location>
</feature>
<feature type="region of interest" description="Disordered" evidence="1">
    <location>
        <begin position="1"/>
        <end position="112"/>
    </location>
</feature>